<dbReference type="NCBIfam" id="NF033517">
    <property type="entry name" value="transpos_IS66"/>
    <property type="match status" value="1"/>
</dbReference>
<dbReference type="EMBL" id="CP021422">
    <property type="protein sequence ID" value="ASB42805.1"/>
    <property type="molecule type" value="Genomic_DNA"/>
</dbReference>
<gene>
    <name evidence="2" type="ORF">ADH66_07765</name>
    <name evidence="3" type="ORF">ADH66_17060</name>
</gene>
<evidence type="ECO:0000313" key="2">
    <source>
        <dbReference type="EMBL" id="ASB40562.1"/>
    </source>
</evidence>
<dbReference type="EMBL" id="CP021422">
    <property type="protein sequence ID" value="ASB40562.1"/>
    <property type="molecule type" value="Genomic_DNA"/>
</dbReference>
<sequence length="253" mass="29736">MRWHCRCTGRNRNFSGSVCRQTMANWVIATHERWFEDFFQRLRSELLSNEILHADETTLTVLREDGRKATQKSYVWVYRTSGDSERPVVLYDYQPSRTGEHAKAFLTGFSGFLHTDGYEAYHCKLPPDITAVGCWAHMRRKFTDTLKTLPKDAREKHPAQTGLRYCNKLFELEAGYTEKRLSFHKRFQARKEYSVPIAEEFFAWAKNEYDRNPVPKSAYGAALTYTVKQKEWLMHVFLDGRLELSNNRAERAE</sequence>
<dbReference type="PANTHER" id="PTHR33678">
    <property type="entry name" value="BLL1576 PROTEIN"/>
    <property type="match status" value="1"/>
</dbReference>
<protein>
    <recommendedName>
        <fullName evidence="1">Transposase IS66 central domain-containing protein</fullName>
    </recommendedName>
</protein>
<dbReference type="Proteomes" id="UP000196710">
    <property type="component" value="Chromosome"/>
</dbReference>
<reference evidence="2" key="1">
    <citation type="journal article" date="2017" name="Genome Announc.">
        <title>High-Quality Whole-Genome Sequences of the Oligo-Mouse-Microbiota Bacterial Community.</title>
        <authorList>
            <person name="Garzetti D."/>
            <person name="Brugiroux S."/>
            <person name="Bunk B."/>
            <person name="Pukall R."/>
            <person name="McCoy K.D."/>
            <person name="Macpherson A.J."/>
            <person name="Stecher B."/>
        </authorList>
    </citation>
    <scope>NUCLEOTIDE SEQUENCE</scope>
    <source>
        <strain evidence="2">KB18</strain>
    </source>
</reference>
<proteinExistence type="predicted"/>
<accession>A0ABM6L501</accession>
<evidence type="ECO:0000313" key="4">
    <source>
        <dbReference type="Proteomes" id="UP000196710"/>
    </source>
</evidence>
<reference evidence="4" key="2">
    <citation type="submission" date="2017-05" db="EMBL/GenBank/DDBJ databases">
        <title>Improved OligoMM genomes.</title>
        <authorList>
            <person name="Garzetti D."/>
        </authorList>
    </citation>
    <scope>NUCLEOTIDE SEQUENCE [LARGE SCALE GENOMIC DNA]</scope>
    <source>
        <strain evidence="4">KB18</strain>
    </source>
</reference>
<evidence type="ECO:0000259" key="1">
    <source>
        <dbReference type="Pfam" id="PF03050"/>
    </source>
</evidence>
<dbReference type="InterPro" id="IPR004291">
    <property type="entry name" value="Transposase_IS66_central"/>
</dbReference>
<dbReference type="Pfam" id="PF03050">
    <property type="entry name" value="DDE_Tnp_IS66"/>
    <property type="match status" value="1"/>
</dbReference>
<dbReference type="InterPro" id="IPR052344">
    <property type="entry name" value="Transposase-related"/>
</dbReference>
<name>A0ABM6L501_9FIRM</name>
<dbReference type="PANTHER" id="PTHR33678:SF1">
    <property type="entry name" value="BLL1576 PROTEIN"/>
    <property type="match status" value="1"/>
</dbReference>
<feature type="domain" description="Transposase IS66 central" evidence="1">
    <location>
        <begin position="15"/>
        <end position="252"/>
    </location>
</feature>
<evidence type="ECO:0000313" key="3">
    <source>
        <dbReference type="EMBL" id="ASB42805.1"/>
    </source>
</evidence>
<keyword evidence="4" id="KW-1185">Reference proteome</keyword>
<organism evidence="2 4">
    <name type="scientific">Acutalibacter muris</name>
    <dbReference type="NCBI Taxonomy" id="1796620"/>
    <lineage>
        <taxon>Bacteria</taxon>
        <taxon>Bacillati</taxon>
        <taxon>Bacillota</taxon>
        <taxon>Clostridia</taxon>
        <taxon>Eubacteriales</taxon>
        <taxon>Acutalibacteraceae</taxon>
        <taxon>Acutalibacter</taxon>
    </lineage>
</organism>